<accession>A0A143BJ01</accession>
<dbReference type="Proteomes" id="UP000076404">
    <property type="component" value="Chromosome"/>
</dbReference>
<reference evidence="4 5" key="2">
    <citation type="journal article" date="2016" name="Environ. Microbiol. Rep.">
        <title>Metagenomic evidence for the presence of phototrophic Gemmatimonadetes bacteria in diverse environments.</title>
        <authorList>
            <person name="Zeng Y."/>
            <person name="Baumbach J."/>
            <person name="Barbosa E.G."/>
            <person name="Azevedo V."/>
            <person name="Zhang C."/>
            <person name="Koblizek M."/>
        </authorList>
    </citation>
    <scope>NUCLEOTIDE SEQUENCE [LARGE SCALE GENOMIC DNA]</scope>
    <source>
        <strain evidence="4 5">AP64</strain>
    </source>
</reference>
<feature type="chain" id="PRO_5007506795" evidence="3">
    <location>
        <begin position="25"/>
        <end position="1037"/>
    </location>
</feature>
<protein>
    <submittedName>
        <fullName evidence="4">Uncharacterized protein</fullName>
    </submittedName>
</protein>
<reference evidence="4 5" key="1">
    <citation type="journal article" date="2014" name="Proc. Natl. Acad. Sci. U.S.A.">
        <title>Functional type 2 photosynthetic reaction centers found in the rare bacterial phylum Gemmatimonadetes.</title>
        <authorList>
            <person name="Zeng Y."/>
            <person name="Feng F."/>
            <person name="Medova H."/>
            <person name="Dean J."/>
            <person name="Koblizek M."/>
        </authorList>
    </citation>
    <scope>NUCLEOTIDE SEQUENCE [LARGE SCALE GENOMIC DNA]</scope>
    <source>
        <strain evidence="4 5">AP64</strain>
    </source>
</reference>
<evidence type="ECO:0000313" key="5">
    <source>
        <dbReference type="Proteomes" id="UP000076404"/>
    </source>
</evidence>
<dbReference type="KEGG" id="gph:GEMMAAP_05540"/>
<feature type="coiled-coil region" evidence="1">
    <location>
        <begin position="539"/>
        <end position="566"/>
    </location>
</feature>
<dbReference type="RefSeq" id="WP_026849888.1">
    <property type="nucleotide sequence ID" value="NZ_CP011454.1"/>
</dbReference>
<name>A0A143BJ01_9BACT</name>
<dbReference type="eggNOG" id="ENOG5033S5J">
    <property type="taxonomic scope" value="Bacteria"/>
</dbReference>
<feature type="signal peptide" evidence="3">
    <location>
        <begin position="1"/>
        <end position="24"/>
    </location>
</feature>
<sequence>MTPRAFLLVLVCSHLLAITPTAAAQARRPDEGGTTASLGQPKRWQPTTGLVGGIQTAGGEHAVATEVRLGAYTELASRVLGLGGVHAELYGGSLDTKAAGGARLRMASPFLRLAAGVDYRFGNGAWRPMISLVQPVRRGGLFRDGTVLRFDVLAGAQSAFLVGVETPVLRNIPTGKTRARRDYVPLRVSPRPPRNSDIASSAIRSSLHTARVAARRMQLLTVPWVDHTGRGGAGSDQTVLRRLESIRDSLTAIGGDTTRPAVERESQRYHEAIDLAFSLAVAVGAEPTAAAGNGAAPEPITTPTLQGRRVAEQARAVLLDEVLLPYDRLLGQDKRDDTTVPFVALARGAFLRWLHVESGVPDGAVEATLAVFSDLLDLVETLRAGAHREWGSARYVWLPLQLALRPEQHDSQAELDQLLTRATRQPFRDGNSVSYVINEQFQWQLSRTIRAARDYHVLWIHDIRGLDAQGNPDEMSFRHVLRSYYTAMTARVREYDRTGRFPTYVILLDQFFYEARKSRLWMTLLENPMYHEVSLGHEYRAWEDSLAVAQQELREAVNQSALLTAQRRQYGESWLRNLVKIHVNITNIADPTFWSWRIATGFPVPDTWMRDHRKVAFYDISEDDPNRGEAILTGAGVGEHYANLSWEDRSLLLRGPAALALKQAARDVLLSQGMTGNRIPALLQSRALSDEYAGRVEQMGTDGARRLRAAILQNGTGFSEKQITVAKAILYTLMPPGSVIKIPDSLWNGTFWGSALMGASLRGARVLVITPALVNAPARSFGSMIRSRELLWRLLMASKVWQGELAQRGGMLKVGIFNSDLPVTNIPAKVLGVRNTLQRHQWLHDLFDFPPSVYTGLEALAAQYATVPFPVPDSTDFEYRRFPQLHMKANFIASREAWRVMAREEWVEFTRQYVPRRMTQVQSRESAVQSFGDHAEPLIDVGEDVVRQWYAELPAEQRARVVFYTLLGSANQNDRSFSSDGEIVIALSNWPAVIPYLDLLSIIGQSKWVETPEELEVLLPRRSIVLTRVAHWFKAMF</sequence>
<proteinExistence type="predicted"/>
<evidence type="ECO:0000256" key="2">
    <source>
        <dbReference type="SAM" id="MobiDB-lite"/>
    </source>
</evidence>
<dbReference type="OrthoDB" id="1097578at2"/>
<gene>
    <name evidence="4" type="ORF">GEMMAAP_05540</name>
</gene>
<keyword evidence="3" id="KW-0732">Signal</keyword>
<evidence type="ECO:0000256" key="3">
    <source>
        <dbReference type="SAM" id="SignalP"/>
    </source>
</evidence>
<feature type="region of interest" description="Disordered" evidence="2">
    <location>
        <begin position="23"/>
        <end position="43"/>
    </location>
</feature>
<organism evidence="4 5">
    <name type="scientific">Gemmatimonas phototrophica</name>
    <dbReference type="NCBI Taxonomy" id="1379270"/>
    <lineage>
        <taxon>Bacteria</taxon>
        <taxon>Pseudomonadati</taxon>
        <taxon>Gemmatimonadota</taxon>
        <taxon>Gemmatimonadia</taxon>
        <taxon>Gemmatimonadales</taxon>
        <taxon>Gemmatimonadaceae</taxon>
        <taxon>Gemmatimonas</taxon>
    </lineage>
</organism>
<keyword evidence="1" id="KW-0175">Coiled coil</keyword>
<evidence type="ECO:0000256" key="1">
    <source>
        <dbReference type="SAM" id="Coils"/>
    </source>
</evidence>
<dbReference type="EMBL" id="CP011454">
    <property type="protein sequence ID" value="AMW04450.1"/>
    <property type="molecule type" value="Genomic_DNA"/>
</dbReference>
<keyword evidence="5" id="KW-1185">Reference proteome</keyword>
<evidence type="ECO:0000313" key="4">
    <source>
        <dbReference type="EMBL" id="AMW04450.1"/>
    </source>
</evidence>
<dbReference type="AlphaFoldDB" id="A0A143BJ01"/>